<gene>
    <name evidence="2" type="ORF">PoMZ_02846</name>
</gene>
<dbReference type="Proteomes" id="UP000294847">
    <property type="component" value="Chromosome 3"/>
</dbReference>
<feature type="transmembrane region" description="Helical" evidence="1">
    <location>
        <begin position="117"/>
        <end position="138"/>
    </location>
</feature>
<sequence length="167" mass="17985">MPSLTLITHRLIDSSHDFSFSSIWAVVWGFLVHAWTIIRDFVFQPHVWPIILTCIITFTVIMLVFSVVGFGPRGVIAGKHIPRAPHVFFYCETWPCGPLNSSTVATSGTLAAAFQSWMYGGFTPAGGLFAVFTSMGMLGILMPAAALLAALVACGLAAVVWAFGVGY</sequence>
<feature type="transmembrane region" description="Helical" evidence="1">
    <location>
        <begin position="145"/>
        <end position="164"/>
    </location>
</feature>
<organism evidence="2 3">
    <name type="scientific">Pyricularia oryzae</name>
    <name type="common">Rice blast fungus</name>
    <name type="synonym">Magnaporthe oryzae</name>
    <dbReference type="NCBI Taxonomy" id="318829"/>
    <lineage>
        <taxon>Eukaryota</taxon>
        <taxon>Fungi</taxon>
        <taxon>Dikarya</taxon>
        <taxon>Ascomycota</taxon>
        <taxon>Pezizomycotina</taxon>
        <taxon>Sordariomycetes</taxon>
        <taxon>Sordariomycetidae</taxon>
        <taxon>Magnaporthales</taxon>
        <taxon>Pyriculariaceae</taxon>
        <taxon>Pyricularia</taxon>
    </lineage>
</organism>
<protein>
    <submittedName>
        <fullName evidence="2">Uncharacterized protein</fullName>
    </submittedName>
</protein>
<reference evidence="2 3" key="1">
    <citation type="journal article" date="2019" name="Mol. Biol. Evol.">
        <title>Blast fungal genomes show frequent chromosomal changes, gene gains and losses, and effector gene turnover.</title>
        <authorList>
            <person name="Gomez Luciano L.B."/>
            <person name="Jason Tsai I."/>
            <person name="Chuma I."/>
            <person name="Tosa Y."/>
            <person name="Chen Y.H."/>
            <person name="Li J.Y."/>
            <person name="Li M.Y."/>
            <person name="Jade Lu M.Y."/>
            <person name="Nakayashiki H."/>
            <person name="Li W.H."/>
        </authorList>
    </citation>
    <scope>NUCLEOTIDE SEQUENCE [LARGE SCALE GENOMIC DNA]</scope>
    <source>
        <strain evidence="2">MZ5-1-6</strain>
    </source>
</reference>
<proteinExistence type="predicted"/>
<evidence type="ECO:0000313" key="3">
    <source>
        <dbReference type="Proteomes" id="UP000294847"/>
    </source>
</evidence>
<keyword evidence="1" id="KW-0472">Membrane</keyword>
<evidence type="ECO:0000256" key="1">
    <source>
        <dbReference type="SAM" id="Phobius"/>
    </source>
</evidence>
<keyword evidence="1" id="KW-0812">Transmembrane</keyword>
<dbReference type="InterPro" id="IPR038213">
    <property type="entry name" value="IFI6/IFI27-like_sf"/>
</dbReference>
<dbReference type="Gene3D" id="6.10.110.10">
    <property type="match status" value="1"/>
</dbReference>
<name>A0A4P7N5S6_PYROR</name>
<dbReference type="EMBL" id="CP034206">
    <property type="protein sequence ID" value="QBZ57909.1"/>
    <property type="molecule type" value="Genomic_DNA"/>
</dbReference>
<evidence type="ECO:0000313" key="2">
    <source>
        <dbReference type="EMBL" id="QBZ57909.1"/>
    </source>
</evidence>
<keyword evidence="1" id="KW-1133">Transmembrane helix</keyword>
<accession>A0A4P7N5S6</accession>
<feature type="transmembrane region" description="Helical" evidence="1">
    <location>
        <begin position="50"/>
        <end position="70"/>
    </location>
</feature>
<dbReference type="AlphaFoldDB" id="A0A4P7N5S6"/>
<feature type="transmembrane region" description="Helical" evidence="1">
    <location>
        <begin position="20"/>
        <end position="38"/>
    </location>
</feature>